<dbReference type="OrthoDB" id="784829at2"/>
<evidence type="ECO:0000313" key="3">
    <source>
        <dbReference type="Proteomes" id="UP000001693"/>
    </source>
</evidence>
<dbReference type="InterPro" id="IPR034154">
    <property type="entry name" value="TOPRIM_DnaG/twinkle"/>
</dbReference>
<evidence type="ECO:0000313" key="2">
    <source>
        <dbReference type="EMBL" id="ACB35245.1"/>
    </source>
</evidence>
<dbReference type="KEGG" id="lch:Lcho_2983"/>
<protein>
    <recommendedName>
        <fullName evidence="1">Toprim domain-containing protein</fullName>
    </recommendedName>
</protein>
<dbReference type="Proteomes" id="UP000001693">
    <property type="component" value="Chromosome"/>
</dbReference>
<proteinExistence type="predicted"/>
<sequence>MSAADHFEAFMRSVGLAPAKPLNLTDGKLERFRVEGDKSGSRNGWAVMYSHPDVWGVVGSWRTGEQHSWRELVRQHMTAQERRQLQLQREQATAARLADQQRAHAEAQAKALKLWRLARPAIDAHPYLQRKRVHAYGLRQLGERLLVPARDRQGELHTLQFIDADGTKRFLTGGRIGGCYCAIGEPRDGLLVCEGYATAATLFDATGIATAAAFSAGNLARVAVALRSKFPQARIGICGDRDDSGTGQAAAIEAARAVGGLVALPTFGGSQ</sequence>
<dbReference type="HOGENOM" id="CLU_034830_1_0_4"/>
<dbReference type="AlphaFoldDB" id="B1XZ75"/>
<dbReference type="CDD" id="cd01029">
    <property type="entry name" value="TOPRIM_primases"/>
    <property type="match status" value="1"/>
</dbReference>
<dbReference type="EMBL" id="CP001013">
    <property type="protein sequence ID" value="ACB35245.1"/>
    <property type="molecule type" value="Genomic_DNA"/>
</dbReference>
<evidence type="ECO:0000259" key="1">
    <source>
        <dbReference type="Pfam" id="PF13362"/>
    </source>
</evidence>
<feature type="domain" description="Toprim" evidence="1">
    <location>
        <begin position="190"/>
        <end position="258"/>
    </location>
</feature>
<keyword evidence="3" id="KW-1185">Reference proteome</keyword>
<dbReference type="RefSeq" id="WP_012347999.1">
    <property type="nucleotide sequence ID" value="NC_010524.1"/>
</dbReference>
<dbReference type="eggNOG" id="COG4643">
    <property type="taxonomic scope" value="Bacteria"/>
</dbReference>
<dbReference type="Pfam" id="PF13362">
    <property type="entry name" value="Toprim_3"/>
    <property type="match status" value="1"/>
</dbReference>
<dbReference type="InterPro" id="IPR006171">
    <property type="entry name" value="TOPRIM_dom"/>
</dbReference>
<dbReference type="STRING" id="395495.Lcho_2983"/>
<gene>
    <name evidence="2" type="ordered locus">Lcho_2983</name>
</gene>
<name>B1XZ75_LEPCP</name>
<accession>B1XZ75</accession>
<organism evidence="2 3">
    <name type="scientific">Leptothrix cholodnii (strain ATCC 51168 / LMG 8142 / SP-6)</name>
    <name type="common">Leptothrix discophora (strain SP-6)</name>
    <dbReference type="NCBI Taxonomy" id="395495"/>
    <lineage>
        <taxon>Bacteria</taxon>
        <taxon>Pseudomonadati</taxon>
        <taxon>Pseudomonadota</taxon>
        <taxon>Betaproteobacteria</taxon>
        <taxon>Burkholderiales</taxon>
        <taxon>Sphaerotilaceae</taxon>
        <taxon>Leptothrix</taxon>
    </lineage>
</organism>
<reference evidence="2 3" key="1">
    <citation type="submission" date="2008-03" db="EMBL/GenBank/DDBJ databases">
        <title>Complete sequence of Leptothrix cholodnii SP-6.</title>
        <authorList>
            <consortium name="US DOE Joint Genome Institute"/>
            <person name="Copeland A."/>
            <person name="Lucas S."/>
            <person name="Lapidus A."/>
            <person name="Glavina del Rio T."/>
            <person name="Dalin E."/>
            <person name="Tice H."/>
            <person name="Bruce D."/>
            <person name="Goodwin L."/>
            <person name="Pitluck S."/>
            <person name="Chertkov O."/>
            <person name="Brettin T."/>
            <person name="Detter J.C."/>
            <person name="Han C."/>
            <person name="Kuske C.R."/>
            <person name="Schmutz J."/>
            <person name="Larimer F."/>
            <person name="Land M."/>
            <person name="Hauser L."/>
            <person name="Kyrpides N."/>
            <person name="Lykidis A."/>
            <person name="Emerson D."/>
            <person name="Richardson P."/>
        </authorList>
    </citation>
    <scope>NUCLEOTIDE SEQUENCE [LARGE SCALE GENOMIC DNA]</scope>
    <source>
        <strain evidence="3">ATCC 51168 / LMG 8142 / SP-6</strain>
    </source>
</reference>